<dbReference type="GO" id="GO:0003824">
    <property type="term" value="F:catalytic activity"/>
    <property type="evidence" value="ECO:0007669"/>
    <property type="project" value="UniProtKB-ARBA"/>
</dbReference>
<dbReference type="SUPFAM" id="SSF141868">
    <property type="entry name" value="EAL domain-like"/>
    <property type="match status" value="1"/>
</dbReference>
<evidence type="ECO:0000313" key="4">
    <source>
        <dbReference type="Proteomes" id="UP000094172"/>
    </source>
</evidence>
<dbReference type="Gene3D" id="3.30.450.20">
    <property type="entry name" value="PAS domain"/>
    <property type="match status" value="1"/>
</dbReference>
<dbReference type="Proteomes" id="UP000094172">
    <property type="component" value="Unassembled WGS sequence"/>
</dbReference>
<dbReference type="AlphaFoldDB" id="A0A1E3VKL8"/>
<feature type="domain" description="EAL" evidence="1">
    <location>
        <begin position="242"/>
        <end position="489"/>
    </location>
</feature>
<dbReference type="Gene3D" id="3.30.70.270">
    <property type="match status" value="1"/>
</dbReference>
<organism evidence="3 4">
    <name type="scientific">Methyloceanibacter stevinii</name>
    <dbReference type="NCBI Taxonomy" id="1774970"/>
    <lineage>
        <taxon>Bacteria</taxon>
        <taxon>Pseudomonadati</taxon>
        <taxon>Pseudomonadota</taxon>
        <taxon>Alphaproteobacteria</taxon>
        <taxon>Hyphomicrobiales</taxon>
        <taxon>Hyphomicrobiaceae</taxon>
        <taxon>Methyloceanibacter</taxon>
    </lineage>
</organism>
<dbReference type="CDD" id="cd01948">
    <property type="entry name" value="EAL"/>
    <property type="match status" value="1"/>
</dbReference>
<dbReference type="CDD" id="cd01949">
    <property type="entry name" value="GGDEF"/>
    <property type="match status" value="1"/>
</dbReference>
<accession>A0A1E3VKL8</accession>
<dbReference type="SMART" id="SM00052">
    <property type="entry name" value="EAL"/>
    <property type="match status" value="1"/>
</dbReference>
<comment type="caution">
    <text evidence="3">The sequence shown here is derived from an EMBL/GenBank/DDBJ whole genome shotgun (WGS) entry which is preliminary data.</text>
</comment>
<feature type="domain" description="GGDEF" evidence="2">
    <location>
        <begin position="101"/>
        <end position="233"/>
    </location>
</feature>
<dbReference type="Pfam" id="PF00990">
    <property type="entry name" value="GGDEF"/>
    <property type="match status" value="1"/>
</dbReference>
<dbReference type="InterPro" id="IPR052155">
    <property type="entry name" value="Biofilm_reg_signaling"/>
</dbReference>
<evidence type="ECO:0000313" key="3">
    <source>
        <dbReference type="EMBL" id="ODR94052.1"/>
    </source>
</evidence>
<dbReference type="STRING" id="1774970.AUC70_10780"/>
<protein>
    <recommendedName>
        <fullName evidence="5">Diguanylate cyclase</fullName>
    </recommendedName>
</protein>
<dbReference type="EMBL" id="LPWE01000013">
    <property type="protein sequence ID" value="ODR94052.1"/>
    <property type="molecule type" value="Genomic_DNA"/>
</dbReference>
<gene>
    <name evidence="3" type="ORF">AUC70_10780</name>
</gene>
<dbReference type="InterPro" id="IPR043128">
    <property type="entry name" value="Rev_trsase/Diguanyl_cyclase"/>
</dbReference>
<evidence type="ECO:0000259" key="1">
    <source>
        <dbReference type="PROSITE" id="PS50883"/>
    </source>
</evidence>
<dbReference type="InterPro" id="IPR000160">
    <property type="entry name" value="GGDEF_dom"/>
</dbReference>
<dbReference type="Gene3D" id="3.20.20.450">
    <property type="entry name" value="EAL domain"/>
    <property type="match status" value="1"/>
</dbReference>
<dbReference type="PANTHER" id="PTHR44757:SF2">
    <property type="entry name" value="BIOFILM ARCHITECTURE MAINTENANCE PROTEIN MBAA"/>
    <property type="match status" value="1"/>
</dbReference>
<dbReference type="SMART" id="SM00267">
    <property type="entry name" value="GGDEF"/>
    <property type="match status" value="1"/>
</dbReference>
<dbReference type="InterPro" id="IPR029787">
    <property type="entry name" value="Nucleotide_cyclase"/>
</dbReference>
<dbReference type="Pfam" id="PF00563">
    <property type="entry name" value="EAL"/>
    <property type="match status" value="1"/>
</dbReference>
<dbReference type="FunFam" id="3.30.70.270:FF:000001">
    <property type="entry name" value="Diguanylate cyclase domain protein"/>
    <property type="match status" value="1"/>
</dbReference>
<dbReference type="InterPro" id="IPR035919">
    <property type="entry name" value="EAL_sf"/>
</dbReference>
<reference evidence="3 4" key="1">
    <citation type="journal article" date="2016" name="Environ. Microbiol.">
        <title>New Methyloceanibacter diversity from North Sea sediments includes methanotroph containing solely the soluble methane monooxygenase.</title>
        <authorList>
            <person name="Vekeman B."/>
            <person name="Kerckhof F.M."/>
            <person name="Cremers G."/>
            <person name="de Vos P."/>
            <person name="Vandamme P."/>
            <person name="Boon N."/>
            <person name="Op den Camp H.J."/>
            <person name="Heylen K."/>
        </authorList>
    </citation>
    <scope>NUCLEOTIDE SEQUENCE [LARGE SCALE GENOMIC DNA]</scope>
    <source>
        <strain evidence="3 4">R-67176</strain>
    </source>
</reference>
<name>A0A1E3VKL8_9HYPH</name>
<dbReference type="InterPro" id="IPR001633">
    <property type="entry name" value="EAL_dom"/>
</dbReference>
<sequence length="522" mass="58969">MGAFPEAFGGPFHQNYIWAIEHQKPVVFEEYLESMQIWFEVHAYPSEETLTLFFRDVTEKRRIREQLTYLARHDTLTGTYNRTYAHEQLDALLEEVCRDNREAALLYIDLDHFKEVNDSYGHPFGDALLKAVATRIKCLAKDEDILARLGGDEFLIVTRHTTSTENVERLAASLVEALSAPFNIEDCQVEIGASIGIAMVPKDGMRTEELLRNSDTALYFAKGERNSYRFFDREMAEHAKQRHELKADLAHALDTGQLQLQYQPIFHVRSGRLVRFEALLRWHHPERGFVPPSEFIALAEETGQIAAIGDWVMKAACAEAATWPQEVGIAINLSPAQFRNSLPFKVADALSRSGLRPDQLYLEITETVLLQSTEENFRLLEQIHALGVKVALDDFGSGYASLGYLREFPFHEIKIDRTFVADDSLQAYAILDSVTQLGHALGARVTAEGVETRAQLERVRGIGCDKAQGFLLGRPVPATDVQKYMRLDGAPDVIAHRTGSRTGAFRTMRQPVRQTRLSGVFR</sequence>
<dbReference type="SUPFAM" id="SSF55073">
    <property type="entry name" value="Nucleotide cyclase"/>
    <property type="match status" value="1"/>
</dbReference>
<evidence type="ECO:0000259" key="2">
    <source>
        <dbReference type="PROSITE" id="PS50887"/>
    </source>
</evidence>
<dbReference type="NCBIfam" id="TIGR00254">
    <property type="entry name" value="GGDEF"/>
    <property type="match status" value="1"/>
</dbReference>
<dbReference type="PROSITE" id="PS50887">
    <property type="entry name" value="GGDEF"/>
    <property type="match status" value="1"/>
</dbReference>
<keyword evidence="4" id="KW-1185">Reference proteome</keyword>
<dbReference type="PROSITE" id="PS50883">
    <property type="entry name" value="EAL"/>
    <property type="match status" value="1"/>
</dbReference>
<dbReference type="PANTHER" id="PTHR44757">
    <property type="entry name" value="DIGUANYLATE CYCLASE DGCP"/>
    <property type="match status" value="1"/>
</dbReference>
<evidence type="ECO:0008006" key="5">
    <source>
        <dbReference type="Google" id="ProtNLM"/>
    </source>
</evidence>
<dbReference type="RefSeq" id="WP_069445396.1">
    <property type="nucleotide sequence ID" value="NZ_LPWE01000013.1"/>
</dbReference>
<proteinExistence type="predicted"/>